<feature type="transmembrane region" description="Helical" evidence="1">
    <location>
        <begin position="322"/>
        <end position="340"/>
    </location>
</feature>
<feature type="transmembrane region" description="Helical" evidence="1">
    <location>
        <begin position="196"/>
        <end position="218"/>
    </location>
</feature>
<dbReference type="EMBL" id="VRSW01000003">
    <property type="protein sequence ID" value="TXK04112.1"/>
    <property type="molecule type" value="Genomic_DNA"/>
</dbReference>
<feature type="transmembrane region" description="Helical" evidence="1">
    <location>
        <begin position="239"/>
        <end position="257"/>
    </location>
</feature>
<name>A0A5C8HN53_9MICO</name>
<keyword evidence="1" id="KW-1133">Transmembrane helix</keyword>
<protein>
    <submittedName>
        <fullName evidence="2">DUF998 domain-containing protein</fullName>
    </submittedName>
</protein>
<feature type="transmembrane region" description="Helical" evidence="1">
    <location>
        <begin position="157"/>
        <end position="176"/>
    </location>
</feature>
<keyword evidence="1" id="KW-0472">Membrane</keyword>
<dbReference type="AlphaFoldDB" id="A0A5C8HN53"/>
<feature type="transmembrane region" description="Helical" evidence="1">
    <location>
        <begin position="50"/>
        <end position="70"/>
    </location>
</feature>
<dbReference type="Proteomes" id="UP000321196">
    <property type="component" value="Unassembled WGS sequence"/>
</dbReference>
<keyword evidence="3" id="KW-1185">Reference proteome</keyword>
<gene>
    <name evidence="2" type="ORF">FVP60_10120</name>
</gene>
<organism evidence="2 3">
    <name type="scientific">Microbacterium mitrae</name>
    <dbReference type="NCBI Taxonomy" id="664640"/>
    <lineage>
        <taxon>Bacteria</taxon>
        <taxon>Bacillati</taxon>
        <taxon>Actinomycetota</taxon>
        <taxon>Actinomycetes</taxon>
        <taxon>Micrococcales</taxon>
        <taxon>Microbacteriaceae</taxon>
        <taxon>Microbacterium</taxon>
    </lineage>
</organism>
<feature type="transmembrane region" description="Helical" evidence="1">
    <location>
        <begin position="91"/>
        <end position="116"/>
    </location>
</feature>
<comment type="caution">
    <text evidence="2">The sequence shown here is derived from an EMBL/GenBank/DDBJ whole genome shotgun (WGS) entry which is preliminary data.</text>
</comment>
<feature type="transmembrane region" description="Helical" evidence="1">
    <location>
        <begin position="263"/>
        <end position="283"/>
    </location>
</feature>
<keyword evidence="1" id="KW-0812">Transmembrane</keyword>
<sequence>MNAPLGSSQTREVRSTRFAIIAFVLGALLGILVAGGRHLPVGGPESWGNIAAWVTGALTGLGFALAYLLPGGGRSEPRLRWRHEVPLVKRIIDLVALTGATAMLNYLIVMAVAAVFEMGFRGLMIDPLGGGVLVGFAAAAMTYGAALAGSRVSGTSVATLAISVLFIGTVASMVSSPDASWWQLHFSELGNTAGVTGYRFNLALITTGLVITVLAGYVRQDFASGLRRRGFDVGRRPKLLGVLFGGIGVCMMVVGLVPDAENFAVHVSAGSGMVVLFGAFAFVSLRYIPDLPRDLIAFTTVVVVGIIVAVLLWVPIGYYNLTGMELVAAGLLFAWLMVFVRAVEAYGAVDDDDAGSAVAEHRDG</sequence>
<feature type="transmembrane region" description="Helical" evidence="1">
    <location>
        <begin position="295"/>
        <end position="316"/>
    </location>
</feature>
<dbReference type="RefSeq" id="WP_147826168.1">
    <property type="nucleotide sequence ID" value="NZ_BAAARG010000003.1"/>
</dbReference>
<dbReference type="Pfam" id="PF06197">
    <property type="entry name" value="DUF998"/>
    <property type="match status" value="1"/>
</dbReference>
<feature type="transmembrane region" description="Helical" evidence="1">
    <location>
        <begin position="18"/>
        <end position="38"/>
    </location>
</feature>
<accession>A0A5C8HN53</accession>
<evidence type="ECO:0000256" key="1">
    <source>
        <dbReference type="SAM" id="Phobius"/>
    </source>
</evidence>
<dbReference type="InterPro" id="IPR009339">
    <property type="entry name" value="DUF998"/>
</dbReference>
<reference evidence="2 3" key="1">
    <citation type="submission" date="2019-08" db="EMBL/GenBank/DDBJ databases">
        <authorList>
            <person name="Dong K."/>
        </authorList>
    </citation>
    <scope>NUCLEOTIDE SEQUENCE [LARGE SCALE GENOMIC DNA]</scope>
    <source>
        <strain evidence="2 3">M4-8</strain>
    </source>
</reference>
<evidence type="ECO:0000313" key="2">
    <source>
        <dbReference type="EMBL" id="TXK04112.1"/>
    </source>
</evidence>
<evidence type="ECO:0000313" key="3">
    <source>
        <dbReference type="Proteomes" id="UP000321196"/>
    </source>
</evidence>
<dbReference type="OrthoDB" id="3225559at2"/>
<feature type="transmembrane region" description="Helical" evidence="1">
    <location>
        <begin position="128"/>
        <end position="150"/>
    </location>
</feature>
<proteinExistence type="predicted"/>